<dbReference type="Proteomes" id="UP000050920">
    <property type="component" value="Unassembled WGS sequence"/>
</dbReference>
<comment type="caution">
    <text evidence="1">The sequence shown here is derived from an EMBL/GenBank/DDBJ whole genome shotgun (WGS) entry which is preliminary data.</text>
</comment>
<evidence type="ECO:0000313" key="1">
    <source>
        <dbReference type="EMBL" id="KRO25011.1"/>
    </source>
</evidence>
<name>A0A0R2NMD7_9LACO</name>
<accession>A0A0R2NMD7</accession>
<dbReference type="InterPro" id="IPR045507">
    <property type="entry name" value="DUF6483"/>
</dbReference>
<reference evidence="1 2" key="1">
    <citation type="journal article" date="2015" name="Genome Announc.">
        <title>Expanding the biotechnology potential of lactobacilli through comparative genomics of 213 strains and associated genera.</title>
        <authorList>
            <person name="Sun Z."/>
            <person name="Harris H.M."/>
            <person name="McCann A."/>
            <person name="Guo C."/>
            <person name="Argimon S."/>
            <person name="Zhang W."/>
            <person name="Yang X."/>
            <person name="Jeffery I.B."/>
            <person name="Cooney J.C."/>
            <person name="Kagawa T.F."/>
            <person name="Liu W."/>
            <person name="Song Y."/>
            <person name="Salvetti E."/>
            <person name="Wrobel A."/>
            <person name="Rasinkangas P."/>
            <person name="Parkhill J."/>
            <person name="Rea M.C."/>
            <person name="O'Sullivan O."/>
            <person name="Ritari J."/>
            <person name="Douillard F.P."/>
            <person name="Paul Ross R."/>
            <person name="Yang R."/>
            <person name="Briner A.E."/>
            <person name="Felis G.E."/>
            <person name="de Vos W.M."/>
            <person name="Barrangou R."/>
            <person name="Klaenhammer T.R."/>
            <person name="Caufield P.W."/>
            <person name="Cui Y."/>
            <person name="Zhang H."/>
            <person name="O'Toole P.W."/>
        </authorList>
    </citation>
    <scope>NUCLEOTIDE SEQUENCE [LARGE SCALE GENOMIC DNA]</scope>
    <source>
        <strain evidence="1 2">DSM 21115</strain>
    </source>
</reference>
<proteinExistence type="predicted"/>
<keyword evidence="2" id="KW-1185">Reference proteome</keyword>
<gene>
    <name evidence="1" type="ORF">DY78_GL001364</name>
</gene>
<dbReference type="RefSeq" id="WP_024623930.1">
    <property type="nucleotide sequence ID" value="NZ_AYGX02000155.1"/>
</dbReference>
<evidence type="ECO:0000313" key="2">
    <source>
        <dbReference type="Proteomes" id="UP000050920"/>
    </source>
</evidence>
<protein>
    <submittedName>
        <fullName evidence="1">Uncharacterized protein</fullName>
    </submittedName>
</protein>
<organism evidence="1 2">
    <name type="scientific">Lactiplantibacillus fabifermentans DSM 21115</name>
    <dbReference type="NCBI Taxonomy" id="1413187"/>
    <lineage>
        <taxon>Bacteria</taxon>
        <taxon>Bacillati</taxon>
        <taxon>Bacillota</taxon>
        <taxon>Bacilli</taxon>
        <taxon>Lactobacillales</taxon>
        <taxon>Lactobacillaceae</taxon>
        <taxon>Lactiplantibacillus</taxon>
    </lineage>
</organism>
<sequence>MENESDWIMRQLHAFADGLGYVLAHGSKSGKTAIVFPQAQAEKLPHQAELADLIAKQQYAAGAQRLLKLQYALPEQDFMKLGVWFYDTLNQLNDDELKAGAFSRSSIVAGLKQLAELEL</sequence>
<dbReference type="AlphaFoldDB" id="A0A0R2NMD7"/>
<dbReference type="Pfam" id="PF20092">
    <property type="entry name" value="DUF6483"/>
    <property type="match status" value="1"/>
</dbReference>
<dbReference type="EMBL" id="AYGX02000155">
    <property type="protein sequence ID" value="KRO25011.1"/>
    <property type="molecule type" value="Genomic_DNA"/>
</dbReference>